<dbReference type="OrthoDB" id="1095452at2"/>
<dbReference type="RefSeq" id="WP_073296176.1">
    <property type="nucleotide sequence ID" value="NZ_FRAV01000037.1"/>
</dbReference>
<evidence type="ECO:0000256" key="1">
    <source>
        <dbReference type="SAM" id="MobiDB-lite"/>
    </source>
</evidence>
<keyword evidence="4" id="KW-1185">Reference proteome</keyword>
<accession>A0A1M7GNS0</accession>
<protein>
    <submittedName>
        <fullName evidence="3">Protein TonB</fullName>
    </submittedName>
</protein>
<feature type="region of interest" description="Disordered" evidence="1">
    <location>
        <begin position="90"/>
        <end position="122"/>
    </location>
</feature>
<evidence type="ECO:0000256" key="2">
    <source>
        <dbReference type="SAM" id="Phobius"/>
    </source>
</evidence>
<evidence type="ECO:0000313" key="4">
    <source>
        <dbReference type="Proteomes" id="UP000184364"/>
    </source>
</evidence>
<feature type="compositionally biased region" description="Polar residues" evidence="1">
    <location>
        <begin position="105"/>
        <end position="115"/>
    </location>
</feature>
<dbReference type="STRING" id="1302687.SAMN05444267_103721"/>
<organism evidence="3 4">
    <name type="scientific">Chryseobacterium polytrichastri</name>
    <dbReference type="NCBI Taxonomy" id="1302687"/>
    <lineage>
        <taxon>Bacteria</taxon>
        <taxon>Pseudomonadati</taxon>
        <taxon>Bacteroidota</taxon>
        <taxon>Flavobacteriia</taxon>
        <taxon>Flavobacteriales</taxon>
        <taxon>Weeksellaceae</taxon>
        <taxon>Chryseobacterium group</taxon>
        <taxon>Chryseobacterium</taxon>
    </lineage>
</organism>
<dbReference type="Gene3D" id="3.30.1150.10">
    <property type="match status" value="1"/>
</dbReference>
<dbReference type="Proteomes" id="UP000184364">
    <property type="component" value="Unassembled WGS sequence"/>
</dbReference>
<keyword evidence="2" id="KW-0812">Transmembrane</keyword>
<feature type="transmembrane region" description="Helical" evidence="2">
    <location>
        <begin position="40"/>
        <end position="61"/>
    </location>
</feature>
<keyword evidence="2" id="KW-0472">Membrane</keyword>
<name>A0A1M7GNS0_9FLAO</name>
<keyword evidence="2" id="KW-1133">Transmembrane helix</keyword>
<reference evidence="4" key="1">
    <citation type="submission" date="2016-11" db="EMBL/GenBank/DDBJ databases">
        <authorList>
            <person name="Varghese N."/>
            <person name="Submissions S."/>
        </authorList>
    </citation>
    <scope>NUCLEOTIDE SEQUENCE [LARGE SCALE GENOMIC DNA]</scope>
    <source>
        <strain evidence="4">DSM 26899</strain>
    </source>
</reference>
<dbReference type="EMBL" id="FRAV01000037">
    <property type="protein sequence ID" value="SHM17963.1"/>
    <property type="molecule type" value="Genomic_DNA"/>
</dbReference>
<sequence length="285" mass="31187">MKHLNTNQEFRFNEILFEHRNKEYGAYALRNESDRILTKALFIGVSLLAAISITPLIISAFNNEPSTIHVPTDGPPVVIKLKKIDPPVDTPPVQIIKPVEPVSPPNQKQYDSSVPTPKKDAVEPIKQERPKDAAAGLIDNFKGEPVKPDTYAPPVPVIGNGPITAPPIQVKVEPKVPDNHIAGEGELAVEASYDGGINSFRTKVMNNFDGAGFETDGVMKTTVTFIVETNGTISGLKADGKDADFNSEAIRTIKSIRGKWNPGKNKQGEAVRSYFKFPISMKFEN</sequence>
<gene>
    <name evidence="3" type="ORF">SAMN05444267_103721</name>
</gene>
<evidence type="ECO:0000313" key="3">
    <source>
        <dbReference type="EMBL" id="SHM17963.1"/>
    </source>
</evidence>
<proteinExistence type="predicted"/>
<dbReference type="AlphaFoldDB" id="A0A1M7GNS0"/>